<keyword evidence="1" id="KW-0812">Transmembrane</keyword>
<name>A0A7K1GHB0_9FLAO</name>
<feature type="transmembrane region" description="Helical" evidence="1">
    <location>
        <begin position="85"/>
        <end position="104"/>
    </location>
</feature>
<dbReference type="RefSeq" id="WP_155034311.1">
    <property type="nucleotide sequence ID" value="NZ_JAYMMG010000007.1"/>
</dbReference>
<accession>A0A7K1GHB0</accession>
<sequence>MQDSEKELLKKRTKRAILIDITLFVLCTINLTLWLIRASYVTGVMDHSVAIWVYEQLFTPMYYALYALPILLVLSFINRRITFDSFSFLSVKCLAITYFLIFTVS</sequence>
<feature type="transmembrane region" description="Helical" evidence="1">
    <location>
        <begin position="60"/>
        <end position="78"/>
    </location>
</feature>
<evidence type="ECO:0000313" key="2">
    <source>
        <dbReference type="EMBL" id="MTH28318.1"/>
    </source>
</evidence>
<protein>
    <submittedName>
        <fullName evidence="2">Uncharacterized protein</fullName>
    </submittedName>
</protein>
<gene>
    <name evidence="2" type="ORF">GJV77_00055</name>
</gene>
<organism evidence="2 3">
    <name type="scientific">Myroides pelagicus</name>
    <dbReference type="NCBI Taxonomy" id="270914"/>
    <lineage>
        <taxon>Bacteria</taxon>
        <taxon>Pseudomonadati</taxon>
        <taxon>Bacteroidota</taxon>
        <taxon>Flavobacteriia</taxon>
        <taxon>Flavobacteriales</taxon>
        <taxon>Flavobacteriaceae</taxon>
        <taxon>Myroides</taxon>
    </lineage>
</organism>
<proteinExistence type="predicted"/>
<feature type="transmembrane region" description="Helical" evidence="1">
    <location>
        <begin position="21"/>
        <end position="40"/>
    </location>
</feature>
<keyword evidence="3" id="KW-1185">Reference proteome</keyword>
<dbReference type="Proteomes" id="UP000488936">
    <property type="component" value="Unassembled WGS sequence"/>
</dbReference>
<keyword evidence="1" id="KW-0472">Membrane</keyword>
<evidence type="ECO:0000313" key="3">
    <source>
        <dbReference type="Proteomes" id="UP000488936"/>
    </source>
</evidence>
<keyword evidence="1" id="KW-1133">Transmembrane helix</keyword>
<dbReference type="OrthoDB" id="1450737at2"/>
<reference evidence="2 3" key="1">
    <citation type="journal article" date="2006" name="Int. J. Syst. Evol. Microbiol.">
        <title>Myroides pelagicus sp. nov., isolated from seawater in Thailand.</title>
        <authorList>
            <person name="Yoon J."/>
            <person name="Maneerat S."/>
            <person name="Kawai F."/>
            <person name="Yokota A."/>
        </authorList>
    </citation>
    <scope>NUCLEOTIDE SEQUENCE [LARGE SCALE GENOMIC DNA]</scope>
    <source>
        <strain evidence="2 3">SM1T</strain>
    </source>
</reference>
<comment type="caution">
    <text evidence="2">The sequence shown here is derived from an EMBL/GenBank/DDBJ whole genome shotgun (WGS) entry which is preliminary data.</text>
</comment>
<dbReference type="AlphaFoldDB" id="A0A7K1GHB0"/>
<evidence type="ECO:0000256" key="1">
    <source>
        <dbReference type="SAM" id="Phobius"/>
    </source>
</evidence>
<dbReference type="EMBL" id="WMJY01000001">
    <property type="protein sequence ID" value="MTH28318.1"/>
    <property type="molecule type" value="Genomic_DNA"/>
</dbReference>